<dbReference type="InterPro" id="IPR036291">
    <property type="entry name" value="NAD(P)-bd_dom_sf"/>
</dbReference>
<dbReference type="Gramene" id="ERM99196">
    <property type="protein sequence ID" value="ERM99196"/>
    <property type="gene ID" value="AMTR_s00092p00092410"/>
</dbReference>
<dbReference type="AlphaFoldDB" id="W1NQK7"/>
<dbReference type="Gene3D" id="3.40.50.720">
    <property type="entry name" value="NAD(P)-binding Rossmann-like Domain"/>
    <property type="match status" value="1"/>
</dbReference>
<evidence type="ECO:0000313" key="4">
    <source>
        <dbReference type="Proteomes" id="UP000017836"/>
    </source>
</evidence>
<evidence type="ECO:0000256" key="2">
    <source>
        <dbReference type="ARBA" id="ARBA00023002"/>
    </source>
</evidence>
<proteinExistence type="inferred from homology"/>
<protein>
    <submittedName>
        <fullName evidence="3">Uncharacterized protein</fullName>
    </submittedName>
</protein>
<reference evidence="4" key="1">
    <citation type="journal article" date="2013" name="Science">
        <title>The Amborella genome and the evolution of flowering plants.</title>
        <authorList>
            <consortium name="Amborella Genome Project"/>
        </authorList>
    </citation>
    <scope>NUCLEOTIDE SEQUENCE [LARGE SCALE GENOMIC DNA]</scope>
</reference>
<keyword evidence="2" id="KW-0560">Oxidoreductase</keyword>
<organism evidence="3 4">
    <name type="scientific">Amborella trichopoda</name>
    <dbReference type="NCBI Taxonomy" id="13333"/>
    <lineage>
        <taxon>Eukaryota</taxon>
        <taxon>Viridiplantae</taxon>
        <taxon>Streptophyta</taxon>
        <taxon>Embryophyta</taxon>
        <taxon>Tracheophyta</taxon>
        <taxon>Spermatophyta</taxon>
        <taxon>Magnoliopsida</taxon>
        <taxon>Amborellales</taxon>
        <taxon>Amborellaceae</taxon>
        <taxon>Amborella</taxon>
    </lineage>
</organism>
<dbReference type="PANTHER" id="PTHR24320:SF148">
    <property type="entry name" value="NAD(P)-BINDING ROSSMANN-FOLD SUPERFAMILY PROTEIN"/>
    <property type="match status" value="1"/>
</dbReference>
<sequence>MDKAWMRGVWEMVKAALSQKLLTNHLPSSSSSSLSTIIPHRLSGISVIVTGATSGIGLETARELAMAGAHVVMACRNTGAAEELANAWNQSINAAPPPTPMVEVMHLDLLSLTSVREFGAEWERRGAPLHVLINNAGVLRSAEPQIFSSDGLEQHVQVNHVGPALLTLLLLPSLLRAGSSRVINVNSVAHHCAVVDPDKWTSKIENQKYSSLRTYGASKLAHVSRRNLDKQLADLTRYQLLMFLRTLASKLMEQRQTSIHCIAVHPGIVTTNLVPSFSKKSFWQFNPFEGARSVLFCATNADMAENLVKGFAYYSCDCKPAKVSPLAADVASCARVWEKTLHLCGLHVDYVSHVITASTKIADPQ</sequence>
<dbReference type="GO" id="GO:0016491">
    <property type="term" value="F:oxidoreductase activity"/>
    <property type="evidence" value="ECO:0007669"/>
    <property type="project" value="UniProtKB-KW"/>
</dbReference>
<dbReference type="InterPro" id="IPR002347">
    <property type="entry name" value="SDR_fam"/>
</dbReference>
<dbReference type="eggNOG" id="KOG1208">
    <property type="taxonomic scope" value="Eukaryota"/>
</dbReference>
<dbReference type="Pfam" id="PF00106">
    <property type="entry name" value="adh_short"/>
    <property type="match status" value="1"/>
</dbReference>
<dbReference type="Proteomes" id="UP000017836">
    <property type="component" value="Unassembled WGS sequence"/>
</dbReference>
<dbReference type="EMBL" id="KI395040">
    <property type="protein sequence ID" value="ERM99196.1"/>
    <property type="molecule type" value="Genomic_DNA"/>
</dbReference>
<dbReference type="SUPFAM" id="SSF51735">
    <property type="entry name" value="NAD(P)-binding Rossmann-fold domains"/>
    <property type="match status" value="1"/>
</dbReference>
<dbReference type="PRINTS" id="PR00081">
    <property type="entry name" value="GDHRDH"/>
</dbReference>
<dbReference type="OMA" id="WESRIDE"/>
<evidence type="ECO:0000313" key="3">
    <source>
        <dbReference type="EMBL" id="ERM99196.1"/>
    </source>
</evidence>
<dbReference type="PANTHER" id="PTHR24320">
    <property type="entry name" value="RETINOL DEHYDROGENASE"/>
    <property type="match status" value="1"/>
</dbReference>
<keyword evidence="4" id="KW-1185">Reference proteome</keyword>
<comment type="similarity">
    <text evidence="1">Belongs to the short-chain dehydrogenases/reductases (SDR) family.</text>
</comment>
<name>W1NQK7_AMBTC</name>
<accession>W1NQK7</accession>
<evidence type="ECO:0000256" key="1">
    <source>
        <dbReference type="ARBA" id="ARBA00006484"/>
    </source>
</evidence>
<dbReference type="HOGENOM" id="CLU_010194_44_2_1"/>
<dbReference type="STRING" id="13333.W1NQK7"/>
<gene>
    <name evidence="3" type="ORF">AMTR_s00092p00092410</name>
</gene>